<reference evidence="1 2" key="1">
    <citation type="submission" date="2013-12" db="EMBL/GenBank/DDBJ databases">
        <title>Draft genome of the parsitic nematode Ancylostoma duodenale.</title>
        <authorList>
            <person name="Mitreva M."/>
        </authorList>
    </citation>
    <scope>NUCLEOTIDE SEQUENCE [LARGE SCALE GENOMIC DNA]</scope>
    <source>
        <strain evidence="1 2">Zhejiang</strain>
    </source>
</reference>
<proteinExistence type="predicted"/>
<protein>
    <submittedName>
        <fullName evidence="1">Uncharacterized protein</fullName>
    </submittedName>
</protein>
<evidence type="ECO:0000313" key="1">
    <source>
        <dbReference type="EMBL" id="KIH43081.1"/>
    </source>
</evidence>
<gene>
    <name evidence="1" type="ORF">ANCDUO_26922</name>
</gene>
<keyword evidence="2" id="KW-1185">Reference proteome</keyword>
<name>A0A0C2FDE8_9BILA</name>
<accession>A0A0C2FDE8</accession>
<sequence length="80" mass="8748">MSAHAMPSPPPLPPLLPTYPCHCARLPSTSAKFTYNSAPHDFRGEIRDMKEIGYGMSPGVFGRDLAAFCYFLKASITMAL</sequence>
<dbReference type="Proteomes" id="UP000054047">
    <property type="component" value="Unassembled WGS sequence"/>
</dbReference>
<evidence type="ECO:0000313" key="2">
    <source>
        <dbReference type="Proteomes" id="UP000054047"/>
    </source>
</evidence>
<feature type="non-terminal residue" evidence="1">
    <location>
        <position position="80"/>
    </location>
</feature>
<dbReference type="AlphaFoldDB" id="A0A0C2FDE8"/>
<organism evidence="1 2">
    <name type="scientific">Ancylostoma duodenale</name>
    <dbReference type="NCBI Taxonomy" id="51022"/>
    <lineage>
        <taxon>Eukaryota</taxon>
        <taxon>Metazoa</taxon>
        <taxon>Ecdysozoa</taxon>
        <taxon>Nematoda</taxon>
        <taxon>Chromadorea</taxon>
        <taxon>Rhabditida</taxon>
        <taxon>Rhabditina</taxon>
        <taxon>Rhabditomorpha</taxon>
        <taxon>Strongyloidea</taxon>
        <taxon>Ancylostomatidae</taxon>
        <taxon>Ancylostomatinae</taxon>
        <taxon>Ancylostoma</taxon>
    </lineage>
</organism>
<dbReference type="EMBL" id="KN789283">
    <property type="protein sequence ID" value="KIH43081.1"/>
    <property type="molecule type" value="Genomic_DNA"/>
</dbReference>